<feature type="transmembrane region" description="Helical" evidence="7">
    <location>
        <begin position="30"/>
        <end position="49"/>
    </location>
</feature>
<dbReference type="InterPro" id="IPR055442">
    <property type="entry name" value="Beta-prop_EML-like_2nd"/>
</dbReference>
<dbReference type="SMART" id="SM00054">
    <property type="entry name" value="EFh"/>
    <property type="match status" value="2"/>
</dbReference>
<dbReference type="Pfam" id="PF23414">
    <property type="entry name" value="Beta-prop_EML_2"/>
    <property type="match status" value="3"/>
</dbReference>
<dbReference type="InterPro" id="IPR015943">
    <property type="entry name" value="WD40/YVTN_repeat-like_dom_sf"/>
</dbReference>
<dbReference type="Pfam" id="PF03451">
    <property type="entry name" value="HELP"/>
    <property type="match status" value="2"/>
</dbReference>
<dbReference type="PROSITE" id="PS50294">
    <property type="entry name" value="WD_REPEATS_REGION"/>
    <property type="match status" value="2"/>
</dbReference>
<dbReference type="Pfam" id="PF23409">
    <property type="entry name" value="Beta-prop_EML"/>
    <property type="match status" value="3"/>
</dbReference>
<dbReference type="Gene3D" id="1.10.238.10">
    <property type="entry name" value="EF-hand"/>
    <property type="match status" value="1"/>
</dbReference>
<keyword evidence="4" id="KW-0106">Calcium</keyword>
<dbReference type="SUPFAM" id="SSF47473">
    <property type="entry name" value="EF-hand"/>
    <property type="match status" value="1"/>
</dbReference>
<dbReference type="InterPro" id="IPR005108">
    <property type="entry name" value="HELP"/>
</dbReference>
<reference evidence="10" key="1">
    <citation type="journal article" date="2006" name="PLoS Biol.">
        <title>Macronuclear genome sequence of the ciliate Tetrahymena thermophila, a model eukaryote.</title>
        <authorList>
            <person name="Eisen J.A."/>
            <person name="Coyne R.S."/>
            <person name="Wu M."/>
            <person name="Wu D."/>
            <person name="Thiagarajan M."/>
            <person name="Wortman J.R."/>
            <person name="Badger J.H."/>
            <person name="Ren Q."/>
            <person name="Amedeo P."/>
            <person name="Jones K.M."/>
            <person name="Tallon L.J."/>
            <person name="Delcher A.L."/>
            <person name="Salzberg S.L."/>
            <person name="Silva J.C."/>
            <person name="Haas B.J."/>
            <person name="Majoros W.H."/>
            <person name="Farzad M."/>
            <person name="Carlton J.M."/>
            <person name="Smith R.K. Jr."/>
            <person name="Garg J."/>
            <person name="Pearlman R.E."/>
            <person name="Karrer K.M."/>
            <person name="Sun L."/>
            <person name="Manning G."/>
            <person name="Elde N.C."/>
            <person name="Turkewitz A.P."/>
            <person name="Asai D.J."/>
            <person name="Wilkes D.E."/>
            <person name="Wang Y."/>
            <person name="Cai H."/>
            <person name="Collins K."/>
            <person name="Stewart B.A."/>
            <person name="Lee S.R."/>
            <person name="Wilamowska K."/>
            <person name="Weinberg Z."/>
            <person name="Ruzzo W.L."/>
            <person name="Wloga D."/>
            <person name="Gaertig J."/>
            <person name="Frankel J."/>
            <person name="Tsao C.-C."/>
            <person name="Gorovsky M.A."/>
            <person name="Keeling P.J."/>
            <person name="Waller R.F."/>
            <person name="Patron N.J."/>
            <person name="Cherry J.M."/>
            <person name="Stover N.A."/>
            <person name="Krieger C.J."/>
            <person name="del Toro C."/>
            <person name="Ryder H.F."/>
            <person name="Williamson S.C."/>
            <person name="Barbeau R.A."/>
            <person name="Hamilton E.P."/>
            <person name="Orias E."/>
        </authorList>
    </citation>
    <scope>NUCLEOTIDE SEQUENCE [LARGE SCALE GENOMIC DNA]</scope>
    <source>
        <strain evidence="10">SB210</strain>
    </source>
</reference>
<dbReference type="PROSITE" id="PS50222">
    <property type="entry name" value="EF_HAND_2"/>
    <property type="match status" value="1"/>
</dbReference>
<feature type="repeat" description="WD" evidence="5">
    <location>
        <begin position="948"/>
        <end position="990"/>
    </location>
</feature>
<evidence type="ECO:0000256" key="1">
    <source>
        <dbReference type="ARBA" id="ARBA00006489"/>
    </source>
</evidence>
<proteinExistence type="inferred from homology"/>
<dbReference type="InterPro" id="IPR050630">
    <property type="entry name" value="WD_repeat_EMAP"/>
</dbReference>
<evidence type="ECO:0000256" key="4">
    <source>
        <dbReference type="ARBA" id="ARBA00022837"/>
    </source>
</evidence>
<feature type="repeat" description="WD" evidence="5">
    <location>
        <begin position="2088"/>
        <end position="2125"/>
    </location>
</feature>
<dbReference type="InterPro" id="IPR002048">
    <property type="entry name" value="EF_hand_dom"/>
</dbReference>
<dbReference type="PROSITE" id="PS50082">
    <property type="entry name" value="WD_REPEATS_2"/>
    <property type="match status" value="7"/>
</dbReference>
<gene>
    <name evidence="9" type="ORF">TTHERM_00559720</name>
</gene>
<feature type="repeat" description="WD" evidence="5">
    <location>
        <begin position="612"/>
        <end position="644"/>
    </location>
</feature>
<dbReference type="PANTHER" id="PTHR13720:SF33">
    <property type="entry name" value="HELP DOMAIN-CONTAINING PROTEIN"/>
    <property type="match status" value="1"/>
</dbReference>
<dbReference type="SUPFAM" id="SSF50998">
    <property type="entry name" value="Quinoprotein alcohol dehydrogenase-like"/>
    <property type="match status" value="3"/>
</dbReference>
<keyword evidence="7" id="KW-0812">Transmembrane</keyword>
<dbReference type="SMART" id="SM00320">
    <property type="entry name" value="WD40"/>
    <property type="match status" value="24"/>
</dbReference>
<dbReference type="STRING" id="312017.I7LU47"/>
<feature type="region of interest" description="Disordered" evidence="6">
    <location>
        <begin position="984"/>
        <end position="1004"/>
    </location>
</feature>
<evidence type="ECO:0000313" key="9">
    <source>
        <dbReference type="EMBL" id="EAR89883.2"/>
    </source>
</evidence>
<dbReference type="Proteomes" id="UP000009168">
    <property type="component" value="Unassembled WGS sequence"/>
</dbReference>
<feature type="repeat" description="WD" evidence="5">
    <location>
        <begin position="1629"/>
        <end position="1662"/>
    </location>
</feature>
<feature type="repeat" description="WD" evidence="5">
    <location>
        <begin position="1280"/>
        <end position="1321"/>
    </location>
</feature>
<evidence type="ECO:0000259" key="8">
    <source>
        <dbReference type="PROSITE" id="PS50222"/>
    </source>
</evidence>
<dbReference type="InterPro" id="IPR011047">
    <property type="entry name" value="Quinoprotein_ADH-like_sf"/>
</dbReference>
<evidence type="ECO:0000256" key="5">
    <source>
        <dbReference type="PROSITE-ProRule" id="PRU00221"/>
    </source>
</evidence>
<comment type="similarity">
    <text evidence="1">Belongs to the WD repeat EMAP family.</text>
</comment>
<keyword evidence="10" id="KW-1185">Reference proteome</keyword>
<dbReference type="InterPro" id="IPR001680">
    <property type="entry name" value="WD40_rpt"/>
</dbReference>
<organism evidence="9 10">
    <name type="scientific">Tetrahymena thermophila (strain SB210)</name>
    <dbReference type="NCBI Taxonomy" id="312017"/>
    <lineage>
        <taxon>Eukaryota</taxon>
        <taxon>Sar</taxon>
        <taxon>Alveolata</taxon>
        <taxon>Ciliophora</taxon>
        <taxon>Intramacronucleata</taxon>
        <taxon>Oligohymenophorea</taxon>
        <taxon>Hymenostomatida</taxon>
        <taxon>Tetrahymenina</taxon>
        <taxon>Tetrahymenidae</taxon>
        <taxon>Tetrahymena</taxon>
    </lineage>
</organism>
<dbReference type="EMBL" id="GG662808">
    <property type="protein sequence ID" value="EAR89883.2"/>
    <property type="molecule type" value="Genomic_DNA"/>
</dbReference>
<feature type="repeat" description="WD" evidence="5">
    <location>
        <begin position="1375"/>
        <end position="1417"/>
    </location>
</feature>
<sequence length="2397" mass="268403">MVDNNEGVILYFSYSQYIYSFIHKDNLLSILLKSFSSYLLICIFLYRLFSAINKIAYCVNKSSYHFEENQGVLLYIFYKNNQFQLKNQHKFQQKTFLNKYKYQLDKMGNQIMGNFRKARYKGFTEDQINYLKDKFSLMCDDKGFLDVNKLKNVYKCDFEQAKRVFEFLDMEGSGTVDFYKFTCGSAILCQAPLKETASLLYDIFNIRKKDNIAADELKLFVRTYMQYSAFLDDQSIQEEDIDNKTKALMKKWDLDRDGQLSIDEWEVMLQRDPDLKFYMFRMGFITRAEMGYEEDQYEDCDSDLEIELDRKNMDRDERIEKIKSGIEHNEKADGEDADQFESEVKEKGDQFRANDSWKICKNFPPSTYQQKKSDSEAPKATLDLDYIHGYRCHDARNNLKFGVGDSIIYHTAAVGIKLDPKSNKQQFNFEHNDDITCLDISQNGERVVTGQVGAKPLLCVWNTTDMSTLIVFSGDLLKGIGNCCISPDGRIVAANALDDYHTVCVYDVDAAIEAKKNINSKTTGLVSSGRCTRAEILHLKFHPTEKLIIAACMKEIQFITYGGKEIKCQKGIWGKQSPQAVMAVTFINNDCITGMFNGNIFTWQGQSLGNVIKAHNGPCTSISNRKKGNGFITGGKNGDIMIWNESYKCIGTLNIQDCFTVKLPQIKVISLCENSQGDLLVGLRGSEVILISKGDKTKAAILNQGHYDQELWGLAVHPDSKSYFTSGEDKLLCKFDVSSRKIISKTILQYASKTLAISPDGKYLAVGMKNGLVQILDPKSLSEITQIKEFINPDKDLVSYMKFSPDSKQLLIAYSPPISNVLGFDVPSFKKKYVMKGSPSRISSIDFSTDGTAIQLNNTSYEILHFSTSNGVQEKSGMTKYRDEKWATWNLTLGWPTQGIWPPCTSGDDINSVDRTPTGDILATADDFSKIKLFKFPCPIEKSSFTKYNGHSSHVTNVKFTQDEKMLISTGGEEKSVFQWKFQREQQQNQQQEEEEEPQEEDDGLFGEAEVEKGDQALAVKAFLGEVKNSTPSNYQPNPKKYNVKPDGDISLDTVHGYRHFYIKDECRDMVKYSSDYKSIVYPAAAVGVKQEKKLGGLQKFFIKHVEDIVSFSIHPTRTVAATGQMAAKGAAAKCLDLFVWDVNTMEIKAHFNEFHRRAIVLTSFSPNGQLLLSVGQDDDNSLAIHEWQAKRLVTTSPVDKAKITAVIWKSDTEFVTTGFKVVKFWTLNGRNVKGTNGSVGGAKFVSQFCGVYVGQTLFTGSGEGQIFSWNGSAGAEVKGAKHDKKVQSIIYDQTSKCVFSGAMDGKILKWQVASGTLKSAGVYYDLNTLDSPTKFQYQCGVTSIDTAPDGNMLVATSGGEVYEISGKNCNLLLQSHYENELWGLAVSPTNPNLYITSGGDKTIRLWDIKKRKMITSTKPMKNDVKGIHWGVQNGKEFVVAGDDLGFVYLLNPQTLEVLATHNSSFTKQKARQSTYWIEDIKISPDGTQVAFGAHGGASKLEIVKVEGGQKFGSSFEINCGLTSALLHVDWSVDSTVCVVNSQAYELKFVSIPAKKNMASSAAKDIEFASWTCKIGFPVQGVFQGVDYTDVNAVCRSSSGLYLASGNDDSQVKLFKYPVVVEKQVHKGYYGHSSHVTRVRFTIDDSYLVSTGGNDKCVMVWKTTFGSGGKQDFHPMSAIEESNNNNDDIDVPVQKKKPKGAEKYADQEEDENQQEEHSNEMFGQEDLDKGDEFMAVKPWLGAIKEPSYKYFKDKNQFEEPPVTINPYYVFGIRTKDQRGNLRYTSSGKIVYNAAALGIVLDVENNTQTFFNKHTDDIISLDLHPDGNLVATGEIGPKPYIYIWDSETKEVKNSWKGAILKGIACLAFSPSGNKLVAAAINDDHQIGVFDLKSNAVMAFKGGPEVIVDCDWVNEDNFVTVGVKHFKLWAPAGKAYKETKGDKTNFVFSGLAFINNQTLVGTSTGDLQVWQGNSFTRNSQDKKLHEKGIETIRVDQNYVFTGGKDCKVNILGKDLKVITSINVAELFPETLSGEVRSICPSQDLKRVLVATLACEIIEFEASQVPYTSNTKFSFRNCYMKGHFSPNLKWTNEVWGLSVFPDTDTFATCSDDGTLRVWSLPERKQIALIKTNLNKENSETPRDPATGDFADSVKGRALAVSPEGNTIVAGFKEGTLKEFTVSGEGSEMKLEQTKVIKHAQRWISDIKFSPDGTTLVAGAHDQTIYAYNLPDWKPRCKPMKKHSSYITHIDFSRCGNYLHSTCGAYELLFWEANTGKQLTSGASALKDELWATWNVTLGWPVQGIWPECADGTDINAVDRSNFTIAKNKDIEKSYHLLATGDDFSHVRILRFPSLKKSSKGVIGYGHSSHVTNVKWTKDDQYIYSTGGEDQCVIIWKVDKK</sequence>
<feature type="repeat" description="WD" evidence="5">
    <location>
        <begin position="2360"/>
        <end position="2397"/>
    </location>
</feature>
<protein>
    <submittedName>
        <fullName evidence="9">HELP domain protein</fullName>
    </submittedName>
</protein>
<dbReference type="InterPro" id="IPR018247">
    <property type="entry name" value="EF_Hand_1_Ca_BS"/>
</dbReference>
<evidence type="ECO:0000256" key="2">
    <source>
        <dbReference type="ARBA" id="ARBA00022574"/>
    </source>
</evidence>
<dbReference type="InterPro" id="IPR011992">
    <property type="entry name" value="EF-hand-dom_pair"/>
</dbReference>
<keyword evidence="3" id="KW-0677">Repeat</keyword>
<keyword evidence="7" id="KW-1133">Transmembrane helix</keyword>
<dbReference type="eggNOG" id="KOG2106">
    <property type="taxonomic scope" value="Eukaryota"/>
</dbReference>
<dbReference type="InterPro" id="IPR036322">
    <property type="entry name" value="WD40_repeat_dom_sf"/>
</dbReference>
<dbReference type="InterPro" id="IPR055439">
    <property type="entry name" value="Beta-prop_EML_1st"/>
</dbReference>
<name>I7LU47_TETTS</name>
<dbReference type="Gene3D" id="2.130.10.10">
    <property type="entry name" value="YVTN repeat-like/Quinoprotein amine dehydrogenase"/>
    <property type="match status" value="6"/>
</dbReference>
<keyword evidence="2 5" id="KW-0853">WD repeat</keyword>
<dbReference type="PROSITE" id="PS00018">
    <property type="entry name" value="EF_HAND_1"/>
    <property type="match status" value="1"/>
</dbReference>
<dbReference type="FunFam" id="2.130.10.10:FF:000320">
    <property type="entry name" value="echinoderm microtubule-associated protein-like 6"/>
    <property type="match status" value="3"/>
</dbReference>
<feature type="domain" description="EF-hand" evidence="8">
    <location>
        <begin position="240"/>
        <end position="275"/>
    </location>
</feature>
<dbReference type="PANTHER" id="PTHR13720">
    <property type="entry name" value="WD-40 REPEAT PROTEIN"/>
    <property type="match status" value="1"/>
</dbReference>
<dbReference type="SUPFAM" id="SSF50978">
    <property type="entry name" value="WD40 repeat-like"/>
    <property type="match status" value="1"/>
</dbReference>
<feature type="region of interest" description="Disordered" evidence="6">
    <location>
        <begin position="1672"/>
        <end position="1727"/>
    </location>
</feature>
<evidence type="ECO:0000313" key="10">
    <source>
        <dbReference type="Proteomes" id="UP000009168"/>
    </source>
</evidence>
<evidence type="ECO:0000256" key="7">
    <source>
        <dbReference type="SAM" id="Phobius"/>
    </source>
</evidence>
<dbReference type="GeneID" id="7826521"/>
<evidence type="ECO:0000256" key="6">
    <source>
        <dbReference type="SAM" id="MobiDB-lite"/>
    </source>
</evidence>
<accession>I7LU47</accession>
<dbReference type="KEGG" id="tet:TTHERM_00559720"/>
<keyword evidence="7" id="KW-0472">Membrane</keyword>
<dbReference type="OrthoDB" id="47802at2759"/>
<feature type="compositionally biased region" description="Acidic residues" evidence="6">
    <location>
        <begin position="992"/>
        <end position="1004"/>
    </location>
</feature>
<dbReference type="GO" id="GO:0008017">
    <property type="term" value="F:microtubule binding"/>
    <property type="evidence" value="ECO:0007669"/>
    <property type="project" value="TreeGrafter"/>
</dbReference>
<evidence type="ECO:0000256" key="3">
    <source>
        <dbReference type="ARBA" id="ARBA00022737"/>
    </source>
</evidence>
<dbReference type="RefSeq" id="XP_001010128.2">
    <property type="nucleotide sequence ID" value="XM_001010128.2"/>
</dbReference>
<dbReference type="GO" id="GO:0005509">
    <property type="term" value="F:calcium ion binding"/>
    <property type="evidence" value="ECO:0007669"/>
    <property type="project" value="InterPro"/>
</dbReference>
<dbReference type="InParanoid" id="I7LU47"/>